<feature type="transmembrane region" description="Helical" evidence="6">
    <location>
        <begin position="681"/>
        <end position="702"/>
    </location>
</feature>
<dbReference type="InterPro" id="IPR006586">
    <property type="entry name" value="ADAM_Cys-rich"/>
</dbReference>
<dbReference type="InterPro" id="IPR024079">
    <property type="entry name" value="MetalloPept_cat_dom_sf"/>
</dbReference>
<comment type="caution">
    <text evidence="9">The sequence shown here is derived from an EMBL/GenBank/DDBJ whole genome shotgun (WGS) entry which is preliminary data.</text>
</comment>
<evidence type="ECO:0000256" key="4">
    <source>
        <dbReference type="PROSITE-ProRule" id="PRU00276"/>
    </source>
</evidence>
<comment type="function">
    <text evidence="2">Probable zinc protease.</text>
</comment>
<keyword evidence="6" id="KW-0812">Transmembrane</keyword>
<dbReference type="GO" id="GO:0004222">
    <property type="term" value="F:metalloendopeptidase activity"/>
    <property type="evidence" value="ECO:0007669"/>
    <property type="project" value="InterPro"/>
</dbReference>
<dbReference type="PANTHER" id="PTHR11905">
    <property type="entry name" value="ADAM A DISINTEGRIN AND METALLOPROTEASE DOMAIN"/>
    <property type="match status" value="1"/>
</dbReference>
<feature type="domain" description="Disintegrin" evidence="7">
    <location>
        <begin position="499"/>
        <end position="584"/>
    </location>
</feature>
<keyword evidence="4" id="KW-0862">Zinc</keyword>
<dbReference type="FunFam" id="4.10.70.10:FF:000003">
    <property type="entry name" value="Disintegrin and metalloproteinase domain-containing protein 17"/>
    <property type="match status" value="1"/>
</dbReference>
<feature type="binding site" evidence="4">
    <location>
        <position position="426"/>
    </location>
    <ligand>
        <name>Zn(2+)</name>
        <dbReference type="ChEBI" id="CHEBI:29105"/>
        <note>catalytic</note>
    </ligand>
</feature>
<dbReference type="SUPFAM" id="SSF55486">
    <property type="entry name" value="Metalloproteases ('zincins'), catalytic domain"/>
    <property type="match status" value="1"/>
</dbReference>
<dbReference type="GO" id="GO:0006508">
    <property type="term" value="P:proteolysis"/>
    <property type="evidence" value="ECO:0007669"/>
    <property type="project" value="InterPro"/>
</dbReference>
<evidence type="ECO:0000259" key="8">
    <source>
        <dbReference type="PROSITE" id="PS50215"/>
    </source>
</evidence>
<proteinExistence type="predicted"/>
<dbReference type="OrthoDB" id="5951731at2759"/>
<evidence type="ECO:0000256" key="2">
    <source>
        <dbReference type="ARBA" id="ARBA00056552"/>
    </source>
</evidence>
<dbReference type="AlphaFoldDB" id="A0A8H7QYA7"/>
<dbReference type="PROSITE" id="PS50214">
    <property type="entry name" value="DISINTEGRIN_2"/>
    <property type="match status" value="1"/>
</dbReference>
<keyword evidence="10" id="KW-1185">Reference proteome</keyword>
<dbReference type="Pfam" id="PF00200">
    <property type="entry name" value="Disintegrin"/>
    <property type="match status" value="1"/>
</dbReference>
<dbReference type="SMART" id="SM00050">
    <property type="entry name" value="DISIN"/>
    <property type="match status" value="1"/>
</dbReference>
<dbReference type="PANTHER" id="PTHR11905:SF159">
    <property type="entry name" value="ADAM METALLOPROTEASE"/>
    <property type="match status" value="1"/>
</dbReference>
<feature type="domain" description="Peptidase M12B" evidence="8">
    <location>
        <begin position="265"/>
        <end position="477"/>
    </location>
</feature>
<keyword evidence="4" id="KW-0479">Metal-binding</keyword>
<evidence type="ECO:0000256" key="5">
    <source>
        <dbReference type="SAM" id="MobiDB-lite"/>
    </source>
</evidence>
<accession>A0A8H7QYA7</accession>
<dbReference type="PROSITE" id="PS50215">
    <property type="entry name" value="ADAM_MEPRO"/>
    <property type="match status" value="1"/>
</dbReference>
<gene>
    <name evidence="9" type="ORF">INT47_006546</name>
</gene>
<dbReference type="EMBL" id="JAEPRD010000076">
    <property type="protein sequence ID" value="KAG2201002.1"/>
    <property type="molecule type" value="Genomic_DNA"/>
</dbReference>
<feature type="active site" evidence="4">
    <location>
        <position position="417"/>
    </location>
</feature>
<keyword evidence="6" id="KW-1133">Transmembrane helix</keyword>
<evidence type="ECO:0000313" key="9">
    <source>
        <dbReference type="EMBL" id="KAG2201002.1"/>
    </source>
</evidence>
<dbReference type="GO" id="GO:0046872">
    <property type="term" value="F:metal ion binding"/>
    <property type="evidence" value="ECO:0007669"/>
    <property type="project" value="UniProtKB-KW"/>
</dbReference>
<keyword evidence="1" id="KW-1015">Disulfide bond</keyword>
<dbReference type="Gene3D" id="4.10.70.10">
    <property type="entry name" value="Disintegrin domain"/>
    <property type="match status" value="1"/>
</dbReference>
<dbReference type="SMART" id="SM00608">
    <property type="entry name" value="ACR"/>
    <property type="match status" value="1"/>
</dbReference>
<evidence type="ECO:0000259" key="7">
    <source>
        <dbReference type="PROSITE" id="PS50214"/>
    </source>
</evidence>
<feature type="binding site" evidence="4">
    <location>
        <position position="420"/>
    </location>
    <ligand>
        <name>Zn(2+)</name>
        <dbReference type="ChEBI" id="CHEBI:29105"/>
        <note>catalytic</note>
    </ligand>
</feature>
<dbReference type="Gene3D" id="3.40.390.10">
    <property type="entry name" value="Collagenase (Catalytic Domain)"/>
    <property type="match status" value="1"/>
</dbReference>
<dbReference type="Proteomes" id="UP000603453">
    <property type="component" value="Unassembled WGS sequence"/>
</dbReference>
<evidence type="ECO:0000256" key="1">
    <source>
        <dbReference type="ARBA" id="ARBA00023157"/>
    </source>
</evidence>
<feature type="region of interest" description="Disordered" evidence="5">
    <location>
        <begin position="795"/>
        <end position="865"/>
    </location>
</feature>
<dbReference type="InterPro" id="IPR001590">
    <property type="entry name" value="Peptidase_M12B"/>
</dbReference>
<dbReference type="Pfam" id="PF13583">
    <property type="entry name" value="Reprolysin_4"/>
    <property type="match status" value="1"/>
</dbReference>
<feature type="region of interest" description="Disordered" evidence="5">
    <location>
        <begin position="731"/>
        <end position="783"/>
    </location>
</feature>
<feature type="compositionally biased region" description="Pro residues" evidence="5">
    <location>
        <begin position="839"/>
        <end position="852"/>
    </location>
</feature>
<dbReference type="InterPro" id="IPR036436">
    <property type="entry name" value="Disintegrin_dom_sf"/>
</dbReference>
<comment type="caution">
    <text evidence="4">Lacks conserved residue(s) required for the propagation of feature annotation.</text>
</comment>
<dbReference type="SUPFAM" id="SSF57552">
    <property type="entry name" value="Blood coagulation inhibitor (disintegrin)"/>
    <property type="match status" value="1"/>
</dbReference>
<feature type="binding site" evidence="4">
    <location>
        <position position="416"/>
    </location>
    <ligand>
        <name>Zn(2+)</name>
        <dbReference type="ChEBI" id="CHEBI:29105"/>
        <note>catalytic</note>
    </ligand>
</feature>
<protein>
    <recommendedName>
        <fullName evidence="3">Disintegrin and metalloproteinase domain-containing protein B</fullName>
    </recommendedName>
</protein>
<evidence type="ECO:0000313" key="10">
    <source>
        <dbReference type="Proteomes" id="UP000603453"/>
    </source>
</evidence>
<name>A0A8H7QYA7_9FUNG</name>
<organism evidence="9 10">
    <name type="scientific">Mucor saturninus</name>
    <dbReference type="NCBI Taxonomy" id="64648"/>
    <lineage>
        <taxon>Eukaryota</taxon>
        <taxon>Fungi</taxon>
        <taxon>Fungi incertae sedis</taxon>
        <taxon>Mucoromycota</taxon>
        <taxon>Mucoromycotina</taxon>
        <taxon>Mucoromycetes</taxon>
        <taxon>Mucorales</taxon>
        <taxon>Mucorineae</taxon>
        <taxon>Mucoraceae</taxon>
        <taxon>Mucor</taxon>
    </lineage>
</organism>
<reference evidence="9" key="1">
    <citation type="submission" date="2020-12" db="EMBL/GenBank/DDBJ databases">
        <title>Metabolic potential, ecology and presence of endohyphal bacteria is reflected in genomic diversity of Mucoromycotina.</title>
        <authorList>
            <person name="Muszewska A."/>
            <person name="Okrasinska A."/>
            <person name="Steczkiewicz K."/>
            <person name="Drgas O."/>
            <person name="Orlowska M."/>
            <person name="Perlinska-Lenart U."/>
            <person name="Aleksandrzak-Piekarczyk T."/>
            <person name="Szatraj K."/>
            <person name="Zielenkiewicz U."/>
            <person name="Pilsyk S."/>
            <person name="Malc E."/>
            <person name="Mieczkowski P."/>
            <person name="Kruszewska J.S."/>
            <person name="Biernat P."/>
            <person name="Pawlowska J."/>
        </authorList>
    </citation>
    <scope>NUCLEOTIDE SEQUENCE</scope>
    <source>
        <strain evidence="9">WA0000017839</strain>
    </source>
</reference>
<evidence type="ECO:0000256" key="3">
    <source>
        <dbReference type="ARBA" id="ARBA00074021"/>
    </source>
</evidence>
<keyword evidence="6" id="KW-0472">Membrane</keyword>
<sequence length="865" mass="93988">SKKDLYLCIGHSVNSKQLLWVEPVSTVQLDIAARSDQFFAKREISENSHYQPNVRSLAHDDSLRLTVNAFNKTMYLHLTPNQDLFHPNAVFHQDGKSTPIKASDYRVYRGYVIDDIYSQHWWISGLGEDMENQPGVLGWARIIVRNDIRHNLDHPMFEGTFSIYGDTHHVKLTENYQRTKRSDDAELQSTDGVHMVVYRDSNTVEKSNGGGSCGFDQLQHSPFDKKTFHNPLEIVDHQKRTNFGTIHTGNTLSKRVEQGCPATKKILYMGAAADCTYVKHYQSTDNARMQIINNWNSVSSVYSSSFNVALGLINITIMDSACPTTPSTATAWNQQCSTAYSITSRLSDFSKWRGSIGDDGAGLWHLMTNCATGAEVGIAWMSTVCTTGVKNSNTDGYTSGTGVSSIIRDEWKVVAHEIGHNFGAMHDCNSQTCPCSGASCQCCPLSDTTCDAGGRYFMNPVSNASSDAFSPCSIKSICTAMPQHLSCLEDPGSRNVTTLKMCGNGIKEDGEDCDTGGQDSACCNPTTCKFKTGAVCDDFNDLCCTGCQLRPANYTCRAASTECDLAEVCSGTSGDCPVDKYKDDLTSCSNGNKCASGQCTSRDAQCVARGVSMNMKKACGSQSGCEVTCQNPGSSMSCTVFPGYFVDGTPCGIGSVCKSGQCNSDNAGNVILDWINNHKQIVIPVAIVVGLFFLFCLFRCCCYGGRSGYNNMSKTTYIIPAQQQGYQGQYNAQAPYYPPPPGPGHQQPYYSPPPNNGWVDPAQYNGANYGPRQPLPVYTQNDPHTATQESYELNNANNWNRGGAGHTTPVPSSPSPGYQAPASPIPGHGQTPAYGQMPSPSPVNAYPPPPPHGTSNNRPYHEGVI</sequence>
<dbReference type="InterPro" id="IPR001762">
    <property type="entry name" value="Disintegrin_dom"/>
</dbReference>
<feature type="non-terminal residue" evidence="9">
    <location>
        <position position="1"/>
    </location>
</feature>
<evidence type="ECO:0000256" key="6">
    <source>
        <dbReference type="SAM" id="Phobius"/>
    </source>
</evidence>